<feature type="compositionally biased region" description="Low complexity" evidence="1">
    <location>
        <begin position="1"/>
        <end position="13"/>
    </location>
</feature>
<keyword evidence="4" id="KW-1185">Reference proteome</keyword>
<evidence type="ECO:0000256" key="1">
    <source>
        <dbReference type="SAM" id="MobiDB-lite"/>
    </source>
</evidence>
<dbReference type="AlphaFoldDB" id="A0A502DUZ7"/>
<name>A0A502DUZ7_9MYCO</name>
<protein>
    <submittedName>
        <fullName evidence="3">Uncharacterized protein</fullName>
    </submittedName>
</protein>
<sequence>MTTTTPTSTSGPKGPRRVDESQRGGAASVAPMRRSGGHGRRVLAAAAMVLAVIATVLLVLALTRQGAERPSGAIRIPATPIAGATGGDSPPPWPAPTDVAAAVARSGLPLLRAEGTALHIHAHLDVFVDGTPVVIPAGIGIDERGGTISPLHTHDSSGVIHVESPIQSTFTLAEFFSEWNVTLSASHIGGLSVTPGSPLRAYVNGHRVPGNPGALTLHNHDEIAVVYGSIPAHIPGS</sequence>
<comment type="caution">
    <text evidence="3">The sequence shown here is derived from an EMBL/GenBank/DDBJ whole genome shotgun (WGS) entry which is preliminary data.</text>
</comment>
<reference evidence="3 4" key="1">
    <citation type="journal article" date="2019" name="Environ. Microbiol.">
        <title>Species interactions and distinct microbial communities in high Arctic permafrost affected cryosols are associated with the CH4 and CO2 gas fluxes.</title>
        <authorList>
            <person name="Altshuler I."/>
            <person name="Hamel J."/>
            <person name="Turney S."/>
            <person name="Magnuson E."/>
            <person name="Levesque R."/>
            <person name="Greer C."/>
            <person name="Whyte L.G."/>
        </authorList>
    </citation>
    <scope>NUCLEOTIDE SEQUENCE [LARGE SCALE GENOMIC DNA]</scope>
    <source>
        <strain evidence="3 4">S5.20</strain>
    </source>
</reference>
<feature type="transmembrane region" description="Helical" evidence="2">
    <location>
        <begin position="42"/>
        <end position="62"/>
    </location>
</feature>
<evidence type="ECO:0000313" key="3">
    <source>
        <dbReference type="EMBL" id="TPG28142.1"/>
    </source>
</evidence>
<keyword evidence="2" id="KW-0472">Membrane</keyword>
<evidence type="ECO:0000256" key="2">
    <source>
        <dbReference type="SAM" id="Phobius"/>
    </source>
</evidence>
<keyword evidence="2" id="KW-1133">Transmembrane helix</keyword>
<feature type="region of interest" description="Disordered" evidence="1">
    <location>
        <begin position="1"/>
        <end position="36"/>
    </location>
</feature>
<proteinExistence type="predicted"/>
<dbReference type="Proteomes" id="UP000320095">
    <property type="component" value="Unassembled WGS sequence"/>
</dbReference>
<dbReference type="RefSeq" id="WP_140698767.1">
    <property type="nucleotide sequence ID" value="NZ_RCZG01000019.1"/>
</dbReference>
<dbReference type="OrthoDB" id="8988083at2"/>
<dbReference type="EMBL" id="RCZG01000019">
    <property type="protein sequence ID" value="TPG28142.1"/>
    <property type="molecule type" value="Genomic_DNA"/>
</dbReference>
<accession>A0A502DUZ7</accession>
<gene>
    <name evidence="3" type="ORF">EAH80_27825</name>
</gene>
<evidence type="ECO:0000313" key="4">
    <source>
        <dbReference type="Proteomes" id="UP000320095"/>
    </source>
</evidence>
<keyword evidence="2" id="KW-0812">Transmembrane</keyword>
<organism evidence="3 4">
    <name type="scientific">Mycolicibacterium hodleri</name>
    <dbReference type="NCBI Taxonomy" id="49897"/>
    <lineage>
        <taxon>Bacteria</taxon>
        <taxon>Bacillati</taxon>
        <taxon>Actinomycetota</taxon>
        <taxon>Actinomycetes</taxon>
        <taxon>Mycobacteriales</taxon>
        <taxon>Mycobacteriaceae</taxon>
        <taxon>Mycolicibacterium</taxon>
    </lineage>
</organism>